<comment type="caution">
    <text evidence="2">The sequence shown here is derived from an EMBL/GenBank/DDBJ whole genome shotgun (WGS) entry which is preliminary data.</text>
</comment>
<reference evidence="2" key="1">
    <citation type="journal article" date="2022" name="bioRxiv">
        <title>Sequencing and chromosome-scale assembly of the giantPleurodeles waltlgenome.</title>
        <authorList>
            <person name="Brown T."/>
            <person name="Elewa A."/>
            <person name="Iarovenko S."/>
            <person name="Subramanian E."/>
            <person name="Araus A.J."/>
            <person name="Petzold A."/>
            <person name="Susuki M."/>
            <person name="Suzuki K.-i.T."/>
            <person name="Hayashi T."/>
            <person name="Toyoda A."/>
            <person name="Oliveira C."/>
            <person name="Osipova E."/>
            <person name="Leigh N.D."/>
            <person name="Simon A."/>
            <person name="Yun M.H."/>
        </authorList>
    </citation>
    <scope>NUCLEOTIDE SEQUENCE</scope>
    <source>
        <strain evidence="2">20211129_DDA</strain>
        <tissue evidence="2">Liver</tissue>
    </source>
</reference>
<feature type="region of interest" description="Disordered" evidence="1">
    <location>
        <begin position="45"/>
        <end position="129"/>
    </location>
</feature>
<evidence type="ECO:0000256" key="1">
    <source>
        <dbReference type="SAM" id="MobiDB-lite"/>
    </source>
</evidence>
<sequence>MLFNIKLWRRDLRLLWGLPIARDFEPVSRDMLFIMEVTKTTRANLMTDIGDSEPGPEGKNGRRSKKEHGSIKRFPLGARKGSLGPPSGRNLCASPAREGEERHYQTCSEANSATSPAAVPLLRDLKRRA</sequence>
<dbReference type="EMBL" id="JANPWB010000002">
    <property type="protein sequence ID" value="KAJ1205922.1"/>
    <property type="molecule type" value="Genomic_DNA"/>
</dbReference>
<gene>
    <name evidence="2" type="ORF">NDU88_001342</name>
</gene>
<protein>
    <submittedName>
        <fullName evidence="2">Uncharacterized protein</fullName>
    </submittedName>
</protein>
<evidence type="ECO:0000313" key="3">
    <source>
        <dbReference type="Proteomes" id="UP001066276"/>
    </source>
</evidence>
<evidence type="ECO:0000313" key="2">
    <source>
        <dbReference type="EMBL" id="KAJ1205922.1"/>
    </source>
</evidence>
<dbReference type="Proteomes" id="UP001066276">
    <property type="component" value="Chromosome 1_2"/>
</dbReference>
<accession>A0AAV7W075</accession>
<name>A0AAV7W075_PLEWA</name>
<feature type="compositionally biased region" description="Polar residues" evidence="1">
    <location>
        <begin position="105"/>
        <end position="115"/>
    </location>
</feature>
<dbReference type="AlphaFoldDB" id="A0AAV7W075"/>
<organism evidence="2 3">
    <name type="scientific">Pleurodeles waltl</name>
    <name type="common">Iberian ribbed newt</name>
    <dbReference type="NCBI Taxonomy" id="8319"/>
    <lineage>
        <taxon>Eukaryota</taxon>
        <taxon>Metazoa</taxon>
        <taxon>Chordata</taxon>
        <taxon>Craniata</taxon>
        <taxon>Vertebrata</taxon>
        <taxon>Euteleostomi</taxon>
        <taxon>Amphibia</taxon>
        <taxon>Batrachia</taxon>
        <taxon>Caudata</taxon>
        <taxon>Salamandroidea</taxon>
        <taxon>Salamandridae</taxon>
        <taxon>Pleurodelinae</taxon>
        <taxon>Pleurodeles</taxon>
    </lineage>
</organism>
<proteinExistence type="predicted"/>
<keyword evidence="3" id="KW-1185">Reference proteome</keyword>